<dbReference type="AlphaFoldDB" id="A0A9W4U2X2"/>
<dbReference type="GO" id="GO:0005739">
    <property type="term" value="C:mitochondrion"/>
    <property type="evidence" value="ECO:0007669"/>
    <property type="project" value="UniProtKB-SubCell"/>
</dbReference>
<accession>A0A9W4U2X2</accession>
<keyword evidence="2" id="KW-0496">Mitochondrion</keyword>
<evidence type="ECO:0000313" key="4">
    <source>
        <dbReference type="EMBL" id="CAI6235684.1"/>
    </source>
</evidence>
<evidence type="ECO:0000313" key="5">
    <source>
        <dbReference type="Proteomes" id="UP001152607"/>
    </source>
</evidence>
<evidence type="ECO:0000256" key="2">
    <source>
        <dbReference type="ARBA" id="ARBA00023128"/>
    </source>
</evidence>
<dbReference type="Pfam" id="PF10356">
    <property type="entry name" value="RRG7"/>
    <property type="match status" value="2"/>
</dbReference>
<proteinExistence type="predicted"/>
<comment type="subcellular location">
    <subcellularLocation>
        <location evidence="1">Mitochondrion</location>
    </subcellularLocation>
</comment>
<gene>
    <name evidence="4" type="ORF">PDIGIT_LOCUS390</name>
</gene>
<comment type="caution">
    <text evidence="4">The sequence shown here is derived from an EMBL/GenBank/DDBJ whole genome shotgun (WGS) entry which is preliminary data.</text>
</comment>
<dbReference type="PANTHER" id="PTHR28133:SF1">
    <property type="entry name" value="REQUIRED FOR RESPIRATORY GROWTH PROTEIN 7, MITOCHONDRIAL"/>
    <property type="match status" value="1"/>
</dbReference>
<evidence type="ECO:0008006" key="6">
    <source>
        <dbReference type="Google" id="ProtNLM"/>
    </source>
</evidence>
<organism evidence="4 5">
    <name type="scientific">Periconia digitata</name>
    <dbReference type="NCBI Taxonomy" id="1303443"/>
    <lineage>
        <taxon>Eukaryota</taxon>
        <taxon>Fungi</taxon>
        <taxon>Dikarya</taxon>
        <taxon>Ascomycota</taxon>
        <taxon>Pezizomycotina</taxon>
        <taxon>Dothideomycetes</taxon>
        <taxon>Pleosporomycetidae</taxon>
        <taxon>Pleosporales</taxon>
        <taxon>Massarineae</taxon>
        <taxon>Periconiaceae</taxon>
        <taxon>Periconia</taxon>
    </lineage>
</organism>
<evidence type="ECO:0000256" key="1">
    <source>
        <dbReference type="ARBA" id="ARBA00004173"/>
    </source>
</evidence>
<dbReference type="InterPro" id="IPR018828">
    <property type="entry name" value="RRG7"/>
</dbReference>
<dbReference type="EMBL" id="CAOQHR010000001">
    <property type="protein sequence ID" value="CAI6235684.1"/>
    <property type="molecule type" value="Genomic_DNA"/>
</dbReference>
<reference evidence="4" key="1">
    <citation type="submission" date="2023-01" db="EMBL/GenBank/DDBJ databases">
        <authorList>
            <person name="Van Ghelder C."/>
            <person name="Rancurel C."/>
        </authorList>
    </citation>
    <scope>NUCLEOTIDE SEQUENCE</scope>
    <source>
        <strain evidence="4">CNCM I-4278</strain>
    </source>
</reference>
<keyword evidence="5" id="KW-1185">Reference proteome</keyword>
<name>A0A9W4U2X2_9PLEO</name>
<dbReference type="PANTHER" id="PTHR28133">
    <property type="entry name" value="REQUIRED FOR RESPIRATORY GROWTH PROTEIN 7, MITOCHONDRIAL"/>
    <property type="match status" value="1"/>
</dbReference>
<feature type="region of interest" description="Disordered" evidence="3">
    <location>
        <begin position="311"/>
        <end position="353"/>
    </location>
</feature>
<dbReference type="OrthoDB" id="20734at2759"/>
<sequence length="353" mass="39090">MHFMTALLNKPPGMRAVLSRPSFLSSGYRYFLSRPCLPTLVPRRVVVTSSSRTAPIDLPKTLIPHGSALHNSLSTFLEHAARRNLNPESTLYVGTLYEYQAAKTLRRFGFALTRTGRKSDAGIDLAGYWCLPTFREPLPVILQCKSSFLPANPAHIRELEGSMKSIPTEWHQKDVLALLVSVPAATSGVMHAMSMSRHPLGFLGITRDGTIEQFFWNRAASERGLEGVGVTVRHTPTVLLPGPEDWEKKGPLGKRENDRGLRSRVANKFRGTGTKKDIQLTWLGSPINSTLPDDCIPQAPEFLPNVVRKTTSTTINGKKRGRRPGSKDSVKRVPRGTYTSKKMPKVRKDEAAG</sequence>
<protein>
    <recommendedName>
        <fullName evidence="6">Required for respiratory growth protein 7, mitochondrial</fullName>
    </recommendedName>
</protein>
<evidence type="ECO:0000256" key="3">
    <source>
        <dbReference type="SAM" id="MobiDB-lite"/>
    </source>
</evidence>
<dbReference type="Proteomes" id="UP001152607">
    <property type="component" value="Unassembled WGS sequence"/>
</dbReference>
<feature type="compositionally biased region" description="Basic and acidic residues" evidence="3">
    <location>
        <begin position="245"/>
        <end position="260"/>
    </location>
</feature>
<feature type="region of interest" description="Disordered" evidence="3">
    <location>
        <begin position="241"/>
        <end position="260"/>
    </location>
</feature>